<evidence type="ECO:0000313" key="2">
    <source>
        <dbReference type="Proteomes" id="UP000828941"/>
    </source>
</evidence>
<keyword evidence="2" id="KW-1185">Reference proteome</keyword>
<accession>A0ACB9L757</accession>
<gene>
    <name evidence="1" type="ORF">L6164_028827</name>
</gene>
<sequence length="326" mass="36900">MTTMDDQDSPLPTSVQLEQVFGLRVHDPLPFFNPSASNLSRPASGSLDGEADSSSSSGVSYHGLSQQELPSMMLNSIFRNPNLQRDFQPPVPMTTIDDDPTYQDSPLPTPYQLAQLLLHLEVLDTSPFFDPSSPNVPLVSSIYGETDSSSGVCFRRESSEDTPSQLLNTYWNPHFWANRPPTWCYKLNVAVSLCSNGGNRFLGVAAVLRDHEAYVHRLFTKVWRDSVNPIHVAIQEAELDAFNKAIESCTTGGYRVVFAETESLWLVRRIRELFDDHDFEYYDVRHISITDNVLAHRFAPYAIHYDGVFWTMQQIDQVFGTLRLPF</sequence>
<name>A0ACB9L757_BAUVA</name>
<evidence type="ECO:0000313" key="1">
    <source>
        <dbReference type="EMBL" id="KAI4305462.1"/>
    </source>
</evidence>
<proteinExistence type="predicted"/>
<dbReference type="Proteomes" id="UP000828941">
    <property type="component" value="Chromosome 12"/>
</dbReference>
<dbReference type="EMBL" id="CM039437">
    <property type="protein sequence ID" value="KAI4305462.1"/>
    <property type="molecule type" value="Genomic_DNA"/>
</dbReference>
<comment type="caution">
    <text evidence="1">The sequence shown here is derived from an EMBL/GenBank/DDBJ whole genome shotgun (WGS) entry which is preliminary data.</text>
</comment>
<organism evidence="1 2">
    <name type="scientific">Bauhinia variegata</name>
    <name type="common">Purple orchid tree</name>
    <name type="synonym">Phanera variegata</name>
    <dbReference type="NCBI Taxonomy" id="167791"/>
    <lineage>
        <taxon>Eukaryota</taxon>
        <taxon>Viridiplantae</taxon>
        <taxon>Streptophyta</taxon>
        <taxon>Embryophyta</taxon>
        <taxon>Tracheophyta</taxon>
        <taxon>Spermatophyta</taxon>
        <taxon>Magnoliopsida</taxon>
        <taxon>eudicotyledons</taxon>
        <taxon>Gunneridae</taxon>
        <taxon>Pentapetalae</taxon>
        <taxon>rosids</taxon>
        <taxon>fabids</taxon>
        <taxon>Fabales</taxon>
        <taxon>Fabaceae</taxon>
        <taxon>Cercidoideae</taxon>
        <taxon>Cercideae</taxon>
        <taxon>Bauhiniinae</taxon>
        <taxon>Bauhinia</taxon>
    </lineage>
</organism>
<reference evidence="1 2" key="1">
    <citation type="journal article" date="2022" name="DNA Res.">
        <title>Chromosomal-level genome assembly of the orchid tree Bauhinia variegata (Leguminosae; Cercidoideae) supports the allotetraploid origin hypothesis of Bauhinia.</title>
        <authorList>
            <person name="Zhong Y."/>
            <person name="Chen Y."/>
            <person name="Zheng D."/>
            <person name="Pang J."/>
            <person name="Liu Y."/>
            <person name="Luo S."/>
            <person name="Meng S."/>
            <person name="Qian L."/>
            <person name="Wei D."/>
            <person name="Dai S."/>
            <person name="Zhou R."/>
        </authorList>
    </citation>
    <scope>NUCLEOTIDE SEQUENCE [LARGE SCALE GENOMIC DNA]</scope>
    <source>
        <strain evidence="1">BV-YZ2020</strain>
    </source>
</reference>
<protein>
    <submittedName>
        <fullName evidence="1">Uncharacterized protein</fullName>
    </submittedName>
</protein>